<sequence length="554" mass="62448">MSLQSTFFNRALTTLVILISFNTSASGDNITKNTRPNILLLVAEDMSSHVKAFGDDIAITPNIDALAAKSIMYPNSFTTAGVCAPSRTGLITGVHQASIGGQHMRTRDYKESLYRAVPNEEIKAFPELLRKNGYYTYVSSKLDYQFSEITAHSGPFTVWDYEGSKPDWKGREQDQPFFGMYHFNISHESALFPEKVAKNVAKGIVKQIIKPKEVSVPAYYPDTKIVREALAQIYNNVSAMDRQVGAILDRLKAEGLADNTIIIWTTDHGDGLPRGKREIYDSGIKVPLVVHWPEKYQPEGISENTVNQQLISFVDLAPSILAMANVDVPSYIQGSALLADNALAKREYVFASKDRLDEQYFYERAVRSSEFKYIRNYLPNKPGGTKLAYREQLPIMGELWRTFENGEMNAAQKAWFLPRPKEELYNIKSDPDEVNNLAKDPAHQQQLAKMRAALTTWQHKVKDYSKLKEIDQANLFWPQGKQPLTPEPTISINNEGLVVLANSNNGASLGYQINRGKWRVYNQPFAVKSGDTVTAKAIRYGWQESQEINKKLSK</sequence>
<dbReference type="PANTHER" id="PTHR42693">
    <property type="entry name" value="ARYLSULFATASE FAMILY MEMBER"/>
    <property type="match status" value="1"/>
</dbReference>
<dbReference type="InterPro" id="IPR017850">
    <property type="entry name" value="Alkaline_phosphatase_core_sf"/>
</dbReference>
<dbReference type="CDD" id="cd16027">
    <property type="entry name" value="SGSH"/>
    <property type="match status" value="1"/>
</dbReference>
<keyword evidence="5" id="KW-0732">Signal</keyword>
<keyword evidence="2" id="KW-0479">Metal-binding</keyword>
<dbReference type="EMBL" id="CP134145">
    <property type="protein sequence ID" value="WNC73080.1"/>
    <property type="molecule type" value="Genomic_DNA"/>
</dbReference>
<feature type="signal peptide" evidence="5">
    <location>
        <begin position="1"/>
        <end position="25"/>
    </location>
</feature>
<evidence type="ECO:0000256" key="2">
    <source>
        <dbReference type="ARBA" id="ARBA00022723"/>
    </source>
</evidence>
<dbReference type="InterPro" id="IPR024607">
    <property type="entry name" value="Sulfatase_CS"/>
</dbReference>
<name>A0ABY9TW75_9GAMM</name>
<gene>
    <name evidence="7" type="ORF">RGQ13_03595</name>
</gene>
<dbReference type="RefSeq" id="WP_348392193.1">
    <property type="nucleotide sequence ID" value="NZ_CP134145.1"/>
</dbReference>
<proteinExistence type="inferred from homology"/>
<keyword evidence="3" id="KW-0378">Hydrolase</keyword>
<comment type="similarity">
    <text evidence="1">Belongs to the sulfatase family.</text>
</comment>
<evidence type="ECO:0000259" key="6">
    <source>
        <dbReference type="Pfam" id="PF00884"/>
    </source>
</evidence>
<dbReference type="PANTHER" id="PTHR42693:SF53">
    <property type="entry name" value="ENDO-4-O-SULFATASE"/>
    <property type="match status" value="1"/>
</dbReference>
<organism evidence="7 8">
    <name type="scientific">Thalassotalea psychrophila</name>
    <dbReference type="NCBI Taxonomy" id="3065647"/>
    <lineage>
        <taxon>Bacteria</taxon>
        <taxon>Pseudomonadati</taxon>
        <taxon>Pseudomonadota</taxon>
        <taxon>Gammaproteobacteria</taxon>
        <taxon>Alteromonadales</taxon>
        <taxon>Colwelliaceae</taxon>
        <taxon>Thalassotalea</taxon>
    </lineage>
</organism>
<evidence type="ECO:0000313" key="7">
    <source>
        <dbReference type="EMBL" id="WNC73080.1"/>
    </source>
</evidence>
<dbReference type="InterPro" id="IPR050738">
    <property type="entry name" value="Sulfatase"/>
</dbReference>
<accession>A0ABY9TW75</accession>
<dbReference type="Pfam" id="PF00884">
    <property type="entry name" value="Sulfatase"/>
    <property type="match status" value="2"/>
</dbReference>
<dbReference type="InterPro" id="IPR000917">
    <property type="entry name" value="Sulfatase_N"/>
</dbReference>
<evidence type="ECO:0000256" key="1">
    <source>
        <dbReference type="ARBA" id="ARBA00008779"/>
    </source>
</evidence>
<dbReference type="Proteomes" id="UP001258994">
    <property type="component" value="Chromosome"/>
</dbReference>
<keyword evidence="4" id="KW-0106">Calcium</keyword>
<reference evidence="8" key="1">
    <citation type="submission" date="2023-09" db="EMBL/GenBank/DDBJ databases">
        <authorList>
            <person name="Li S."/>
            <person name="Li X."/>
            <person name="Zhang C."/>
            <person name="Zhao Z."/>
        </authorList>
    </citation>
    <scope>NUCLEOTIDE SEQUENCE [LARGE SCALE GENOMIC DNA]</scope>
    <source>
        <strain evidence="8">SQ149</strain>
    </source>
</reference>
<dbReference type="SUPFAM" id="SSF53649">
    <property type="entry name" value="Alkaline phosphatase-like"/>
    <property type="match status" value="1"/>
</dbReference>
<protein>
    <submittedName>
        <fullName evidence="7">Sulfatase</fullName>
    </submittedName>
</protein>
<evidence type="ECO:0000256" key="3">
    <source>
        <dbReference type="ARBA" id="ARBA00022801"/>
    </source>
</evidence>
<dbReference type="PROSITE" id="PS00523">
    <property type="entry name" value="SULFATASE_1"/>
    <property type="match status" value="1"/>
</dbReference>
<evidence type="ECO:0000256" key="5">
    <source>
        <dbReference type="SAM" id="SignalP"/>
    </source>
</evidence>
<feature type="domain" description="Sulfatase N-terminal" evidence="6">
    <location>
        <begin position="36"/>
        <end position="143"/>
    </location>
</feature>
<feature type="domain" description="Sulfatase N-terminal" evidence="6">
    <location>
        <begin position="170"/>
        <end position="326"/>
    </location>
</feature>
<evidence type="ECO:0000256" key="4">
    <source>
        <dbReference type="ARBA" id="ARBA00022837"/>
    </source>
</evidence>
<keyword evidence="8" id="KW-1185">Reference proteome</keyword>
<dbReference type="Gene3D" id="3.40.720.10">
    <property type="entry name" value="Alkaline Phosphatase, subunit A"/>
    <property type="match status" value="1"/>
</dbReference>
<evidence type="ECO:0000313" key="8">
    <source>
        <dbReference type="Proteomes" id="UP001258994"/>
    </source>
</evidence>
<feature type="chain" id="PRO_5046644978" evidence="5">
    <location>
        <begin position="26"/>
        <end position="554"/>
    </location>
</feature>